<evidence type="ECO:0000313" key="2">
    <source>
        <dbReference type="Proteomes" id="UP001424741"/>
    </source>
</evidence>
<dbReference type="RefSeq" id="WP_346188660.1">
    <property type="nucleotide sequence ID" value="NZ_BAABRL010000006.1"/>
</dbReference>
<gene>
    <name evidence="1" type="ORF">Rhal01_02105</name>
</gene>
<comment type="caution">
    <text evidence="1">The sequence shown here is derived from an EMBL/GenBank/DDBJ whole genome shotgun (WGS) entry which is preliminary data.</text>
</comment>
<sequence length="183" mass="20992">MLEKLLQQHSYVSVTHTMNREEFTIHQADSPTRLTTQRVYGKGEAAHLQITQHWLFFTSQQRYAVTPSPEQEHHFTFRKKLLALHTVYEDSSGKASIRAISQYRGQYPTLYKELLPLAEPSHFITLGDKPAGTIFRPQQEKGPKDIPLCLLEPGIDGQEIIHLLMAFTLSTRYTSQRSHGNFA</sequence>
<name>A0ABP9V1Y8_9BACT</name>
<accession>A0ABP9V1Y8</accession>
<proteinExistence type="predicted"/>
<dbReference type="EMBL" id="BAABRL010000006">
    <property type="protein sequence ID" value="GAA5495924.1"/>
    <property type="molecule type" value="Genomic_DNA"/>
</dbReference>
<reference evidence="1 2" key="1">
    <citation type="submission" date="2024-02" db="EMBL/GenBank/DDBJ databases">
        <title>Rubritalea halochordaticola NBRC 107102.</title>
        <authorList>
            <person name="Ichikawa N."/>
            <person name="Katano-Makiyama Y."/>
            <person name="Hidaka K."/>
        </authorList>
    </citation>
    <scope>NUCLEOTIDE SEQUENCE [LARGE SCALE GENOMIC DNA]</scope>
    <source>
        <strain evidence="1 2">NBRC 107102</strain>
    </source>
</reference>
<dbReference type="Proteomes" id="UP001424741">
    <property type="component" value="Unassembled WGS sequence"/>
</dbReference>
<evidence type="ECO:0000313" key="1">
    <source>
        <dbReference type="EMBL" id="GAA5495924.1"/>
    </source>
</evidence>
<keyword evidence="2" id="KW-1185">Reference proteome</keyword>
<organism evidence="1 2">
    <name type="scientific">Rubritalea halochordaticola</name>
    <dbReference type="NCBI Taxonomy" id="714537"/>
    <lineage>
        <taxon>Bacteria</taxon>
        <taxon>Pseudomonadati</taxon>
        <taxon>Verrucomicrobiota</taxon>
        <taxon>Verrucomicrobiia</taxon>
        <taxon>Verrucomicrobiales</taxon>
        <taxon>Rubritaleaceae</taxon>
        <taxon>Rubritalea</taxon>
    </lineage>
</organism>
<protein>
    <submittedName>
        <fullName evidence="1">Uncharacterized protein</fullName>
    </submittedName>
</protein>